<dbReference type="EMBL" id="MGDI01000032">
    <property type="protein sequence ID" value="OGL52230.1"/>
    <property type="molecule type" value="Genomic_DNA"/>
</dbReference>
<reference evidence="1 2" key="1">
    <citation type="journal article" date="2016" name="Nat. Commun.">
        <title>Thousands of microbial genomes shed light on interconnected biogeochemical processes in an aquifer system.</title>
        <authorList>
            <person name="Anantharaman K."/>
            <person name="Brown C.T."/>
            <person name="Hug L.A."/>
            <person name="Sharon I."/>
            <person name="Castelle C.J."/>
            <person name="Probst A.J."/>
            <person name="Thomas B.C."/>
            <person name="Singh A."/>
            <person name="Wilkins M.J."/>
            <person name="Karaoz U."/>
            <person name="Brodie E.L."/>
            <person name="Williams K.H."/>
            <person name="Hubbard S.S."/>
            <person name="Banfield J.F."/>
        </authorList>
    </citation>
    <scope>NUCLEOTIDE SEQUENCE [LARGE SCALE GENOMIC DNA]</scope>
</reference>
<comment type="caution">
    <text evidence="1">The sequence shown here is derived from an EMBL/GenBank/DDBJ whole genome shotgun (WGS) entry which is preliminary data.</text>
</comment>
<dbReference type="InterPro" id="IPR023614">
    <property type="entry name" value="Porin_dom_sf"/>
</dbReference>
<dbReference type="Proteomes" id="UP000178082">
    <property type="component" value="Unassembled WGS sequence"/>
</dbReference>
<dbReference type="STRING" id="1817883.A3G31_02955"/>
<dbReference type="Gene3D" id="2.40.160.10">
    <property type="entry name" value="Porin"/>
    <property type="match status" value="1"/>
</dbReference>
<proteinExistence type="predicted"/>
<name>A0A1F7SEN6_9BACT</name>
<evidence type="ECO:0000313" key="2">
    <source>
        <dbReference type="Proteomes" id="UP000178082"/>
    </source>
</evidence>
<organism evidence="1 2">
    <name type="scientific">Candidatus Schekmanbacteria bacterium RIFCSPLOWO2_12_FULL_38_15</name>
    <dbReference type="NCBI Taxonomy" id="1817883"/>
    <lineage>
        <taxon>Bacteria</taxon>
        <taxon>Candidatus Schekmaniibacteriota</taxon>
    </lineage>
</organism>
<accession>A0A1F7SEN6</accession>
<protein>
    <recommendedName>
        <fullName evidence="3">Cytochrome c domain-containing protein</fullName>
    </recommendedName>
</protein>
<sequence length="432" mass="49031">MKRLFIFIIASLIFSLILEKEGGAIPAFARKYRTSCTTCHVVFPKLNDFGEAFRANGFQIPQDDEIYVKDEPVSLGAEEWKMMWPYSVWPGEFPHLPPIAFLTRFAIKQREKGDVKGDFTFPETFLFLVGGTLGRDISFFGHIGEGRRVYIQFNNLFDNKIPRYALNLRIGLFEPGVVAFSNERRLTVVQNLFSTFNLEFANGNANNFQFDRQSGFEIDGVLFSRFKYLFGLTNGSGDSPDNNSKKDFYYRTAFKLWGMGFDGAGAELEESLKQTENWQDNSITVGHFGYFGANTASDVAGLGRKYNIDFIRLGVDFRINYQDLDLVGAYLWGDDENPANDGFDVGSSLFFCEANYVFFPWLVGALRFEDLNFKGPNSEDLNEIKKFIVSATVSIRANLKVVVDGEFVDGSRIRKGEDNSRDAFLARLDFAF</sequence>
<evidence type="ECO:0000313" key="1">
    <source>
        <dbReference type="EMBL" id="OGL52230.1"/>
    </source>
</evidence>
<evidence type="ECO:0008006" key="3">
    <source>
        <dbReference type="Google" id="ProtNLM"/>
    </source>
</evidence>
<gene>
    <name evidence="1" type="ORF">A3G31_02955</name>
</gene>
<dbReference type="AlphaFoldDB" id="A0A1F7SEN6"/>